<feature type="region of interest" description="Disordered" evidence="1">
    <location>
        <begin position="17"/>
        <end position="79"/>
    </location>
</feature>
<dbReference type="OrthoDB" id="6035at2759"/>
<dbReference type="InterPro" id="IPR004827">
    <property type="entry name" value="bZIP"/>
</dbReference>
<dbReference type="SMART" id="SM00338">
    <property type="entry name" value="BRLZ"/>
    <property type="match status" value="1"/>
</dbReference>
<dbReference type="PROSITE" id="PS00036">
    <property type="entry name" value="BZIP_BASIC"/>
    <property type="match status" value="1"/>
</dbReference>
<keyword evidence="4" id="KW-1185">Reference proteome</keyword>
<reference evidence="3 4" key="1">
    <citation type="journal article" date="2018" name="Mol. Biol. Evol.">
        <title>Analysis of the draft genome of the red seaweed Gracilariopsis chorda provides insights into genome size evolution in Rhodophyta.</title>
        <authorList>
            <person name="Lee J."/>
            <person name="Yang E.C."/>
            <person name="Graf L."/>
            <person name="Yang J.H."/>
            <person name="Qiu H."/>
            <person name="Zel Zion U."/>
            <person name="Chan C.X."/>
            <person name="Stephens T.G."/>
            <person name="Weber A.P.M."/>
            <person name="Boo G.H."/>
            <person name="Boo S.M."/>
            <person name="Kim K.M."/>
            <person name="Shin Y."/>
            <person name="Jung M."/>
            <person name="Lee S.J."/>
            <person name="Yim H.S."/>
            <person name="Lee J.H."/>
            <person name="Bhattacharya D."/>
            <person name="Yoon H.S."/>
        </authorList>
    </citation>
    <scope>NUCLEOTIDE SEQUENCE [LARGE SCALE GENOMIC DNA]</scope>
    <source>
        <strain evidence="3 4">SKKU-2015</strain>
        <tissue evidence="3">Whole body</tissue>
    </source>
</reference>
<evidence type="ECO:0000259" key="2">
    <source>
        <dbReference type="PROSITE" id="PS00036"/>
    </source>
</evidence>
<protein>
    <recommendedName>
        <fullName evidence="2">BZIP domain-containing protein</fullName>
    </recommendedName>
</protein>
<organism evidence="3 4">
    <name type="scientific">Gracilariopsis chorda</name>
    <dbReference type="NCBI Taxonomy" id="448386"/>
    <lineage>
        <taxon>Eukaryota</taxon>
        <taxon>Rhodophyta</taxon>
        <taxon>Florideophyceae</taxon>
        <taxon>Rhodymeniophycidae</taxon>
        <taxon>Gracilariales</taxon>
        <taxon>Gracilariaceae</taxon>
        <taxon>Gracilariopsis</taxon>
    </lineage>
</organism>
<evidence type="ECO:0000313" key="3">
    <source>
        <dbReference type="EMBL" id="PXF45639.1"/>
    </source>
</evidence>
<name>A0A2V3IU65_9FLOR</name>
<accession>A0A2V3IU65</accession>
<evidence type="ECO:0000313" key="4">
    <source>
        <dbReference type="Proteomes" id="UP000247409"/>
    </source>
</evidence>
<feature type="domain" description="BZIP" evidence="2">
    <location>
        <begin position="113"/>
        <end position="128"/>
    </location>
</feature>
<dbReference type="InterPro" id="IPR046347">
    <property type="entry name" value="bZIP_sf"/>
</dbReference>
<dbReference type="SUPFAM" id="SSF57959">
    <property type="entry name" value="Leucine zipper domain"/>
    <property type="match status" value="1"/>
</dbReference>
<proteinExistence type="predicted"/>
<dbReference type="AlphaFoldDB" id="A0A2V3IU65"/>
<gene>
    <name evidence="3" type="ORF">BWQ96_04543</name>
</gene>
<evidence type="ECO:0000256" key="1">
    <source>
        <dbReference type="SAM" id="MobiDB-lite"/>
    </source>
</evidence>
<dbReference type="GO" id="GO:0003700">
    <property type="term" value="F:DNA-binding transcription factor activity"/>
    <property type="evidence" value="ECO:0007669"/>
    <property type="project" value="InterPro"/>
</dbReference>
<dbReference type="STRING" id="448386.A0A2V3IU65"/>
<comment type="caution">
    <text evidence="3">The sequence shown here is derived from an EMBL/GenBank/DDBJ whole genome shotgun (WGS) entry which is preliminary data.</text>
</comment>
<feature type="compositionally biased region" description="Low complexity" evidence="1">
    <location>
        <begin position="34"/>
        <end position="44"/>
    </location>
</feature>
<dbReference type="Proteomes" id="UP000247409">
    <property type="component" value="Unassembled WGS sequence"/>
</dbReference>
<sequence length="187" mass="20670">MCPSDRTLTLATIAAAAEQLTSSSPNVRKRAARRSISAGSGSTACGSEGGSPPADKKPRSDSHALQSACQHEQHEGQQHTRAFPAEMLVDLAGSTSAEVRRMNDDERALVHYKRRLRNRESAKRSRARRQATLGDIQAELEDLRQVTASLVDRCLHFARRNESQNLELDTLRKEKQLLESLLRGGSR</sequence>
<dbReference type="Pfam" id="PF07716">
    <property type="entry name" value="bZIP_2"/>
    <property type="match status" value="1"/>
</dbReference>
<dbReference type="EMBL" id="NBIV01000055">
    <property type="protein sequence ID" value="PXF45639.1"/>
    <property type="molecule type" value="Genomic_DNA"/>
</dbReference>